<dbReference type="InterPro" id="IPR017961">
    <property type="entry name" value="DNA_pol_Y-fam_little_finger"/>
</dbReference>
<dbReference type="PANTHER" id="PTHR11076:SF33">
    <property type="entry name" value="DNA POLYMERASE KAPPA"/>
    <property type="match status" value="1"/>
</dbReference>
<dbReference type="FunFam" id="3.30.1490.100:FF:000004">
    <property type="entry name" value="DNA polymerase IV"/>
    <property type="match status" value="1"/>
</dbReference>
<feature type="domain" description="UmuC" evidence="17">
    <location>
        <begin position="6"/>
        <end position="186"/>
    </location>
</feature>
<evidence type="ECO:0000256" key="5">
    <source>
        <dbReference type="ARBA" id="ARBA00022490"/>
    </source>
</evidence>
<feature type="active site" evidence="16">
    <location>
        <position position="105"/>
    </location>
</feature>
<gene>
    <name evidence="18" type="primary">dinB2</name>
    <name evidence="16" type="synonym">dinB</name>
    <name evidence="18" type="ORF">GCM10007390_18180</name>
</gene>
<feature type="binding site" evidence="16">
    <location>
        <position position="10"/>
    </location>
    <ligand>
        <name>Mg(2+)</name>
        <dbReference type="ChEBI" id="CHEBI:18420"/>
    </ligand>
</feature>
<keyword evidence="19" id="KW-1185">Reference proteome</keyword>
<dbReference type="Proteomes" id="UP000598271">
    <property type="component" value="Unassembled WGS sequence"/>
</dbReference>
<dbReference type="HAMAP" id="MF_01113">
    <property type="entry name" value="DNApol_IV"/>
    <property type="match status" value="1"/>
</dbReference>
<dbReference type="Gene3D" id="3.30.70.270">
    <property type="match status" value="1"/>
</dbReference>
<evidence type="ECO:0000256" key="10">
    <source>
        <dbReference type="ARBA" id="ARBA00022763"/>
    </source>
</evidence>
<dbReference type="EC" id="2.7.7.7" evidence="16"/>
<dbReference type="PANTHER" id="PTHR11076">
    <property type="entry name" value="DNA REPAIR POLYMERASE UMUC / TRANSFERASE FAMILY MEMBER"/>
    <property type="match status" value="1"/>
</dbReference>
<dbReference type="GO" id="GO:0009432">
    <property type="term" value="P:SOS response"/>
    <property type="evidence" value="ECO:0007669"/>
    <property type="project" value="TreeGrafter"/>
</dbReference>
<keyword evidence="11 16" id="KW-0460">Magnesium</keyword>
<dbReference type="GO" id="GO:0003684">
    <property type="term" value="F:damaged DNA binding"/>
    <property type="evidence" value="ECO:0007669"/>
    <property type="project" value="InterPro"/>
</dbReference>
<accession>A0A8J3G9M5</accession>
<comment type="caution">
    <text evidence="18">The sequence shown here is derived from an EMBL/GenBank/DDBJ whole genome shotgun (WGS) entry which is preliminary data.</text>
</comment>
<dbReference type="GO" id="GO:0000287">
    <property type="term" value="F:magnesium ion binding"/>
    <property type="evidence" value="ECO:0007669"/>
    <property type="project" value="UniProtKB-UniRule"/>
</dbReference>
<dbReference type="Pfam" id="PF11798">
    <property type="entry name" value="IMS_HHH"/>
    <property type="match status" value="1"/>
</dbReference>
<dbReference type="Gene3D" id="3.40.1170.60">
    <property type="match status" value="1"/>
</dbReference>
<evidence type="ECO:0000313" key="18">
    <source>
        <dbReference type="EMBL" id="GHB64600.1"/>
    </source>
</evidence>
<evidence type="ECO:0000256" key="7">
    <source>
        <dbReference type="ARBA" id="ARBA00022695"/>
    </source>
</evidence>
<evidence type="ECO:0000256" key="13">
    <source>
        <dbReference type="ARBA" id="ARBA00023125"/>
    </source>
</evidence>
<feature type="binding site" evidence="16">
    <location>
        <position position="104"/>
    </location>
    <ligand>
        <name>Mg(2+)</name>
        <dbReference type="ChEBI" id="CHEBI:18420"/>
    </ligand>
</feature>
<proteinExistence type="inferred from homology"/>
<evidence type="ECO:0000256" key="15">
    <source>
        <dbReference type="ARBA" id="ARBA00049244"/>
    </source>
</evidence>
<dbReference type="CDD" id="cd03586">
    <property type="entry name" value="PolY_Pol_IV_kappa"/>
    <property type="match status" value="1"/>
</dbReference>
<dbReference type="NCBIfam" id="NF002677">
    <property type="entry name" value="PRK02406.1"/>
    <property type="match status" value="1"/>
</dbReference>
<keyword evidence="7 16" id="KW-0548">Nucleotidyltransferase</keyword>
<dbReference type="FunFam" id="3.40.1170.60:FF:000001">
    <property type="entry name" value="DNA polymerase IV"/>
    <property type="match status" value="1"/>
</dbReference>
<keyword evidence="10 16" id="KW-0227">DNA damage</keyword>
<dbReference type="Pfam" id="PF11799">
    <property type="entry name" value="IMS_C"/>
    <property type="match status" value="1"/>
</dbReference>
<dbReference type="Gene3D" id="1.10.150.20">
    <property type="entry name" value="5' to 3' exonuclease, C-terminal subdomain"/>
    <property type="match status" value="1"/>
</dbReference>
<evidence type="ECO:0000313" key="19">
    <source>
        <dbReference type="Proteomes" id="UP000598271"/>
    </source>
</evidence>
<keyword evidence="12 16" id="KW-0239">DNA-directed DNA polymerase</keyword>
<dbReference type="SUPFAM" id="SSF56672">
    <property type="entry name" value="DNA/RNA polymerases"/>
    <property type="match status" value="1"/>
</dbReference>
<dbReference type="SUPFAM" id="SSF100879">
    <property type="entry name" value="Lesion bypass DNA polymerase (Y-family), little finger domain"/>
    <property type="match status" value="1"/>
</dbReference>
<evidence type="ECO:0000256" key="11">
    <source>
        <dbReference type="ARBA" id="ARBA00022842"/>
    </source>
</evidence>
<comment type="similarity">
    <text evidence="2 16">Belongs to the DNA polymerase type-Y family.</text>
</comment>
<keyword evidence="6 16" id="KW-0808">Transferase</keyword>
<dbReference type="GO" id="GO:0042276">
    <property type="term" value="P:error-prone translesion synthesis"/>
    <property type="evidence" value="ECO:0007669"/>
    <property type="project" value="TreeGrafter"/>
</dbReference>
<comment type="function">
    <text evidence="16">Poorly processive, error-prone DNA polymerase involved in untargeted mutagenesis. Copies undamaged DNA at stalled replication forks, which arise in vivo from mismatched or misaligned primer ends. These misaligned primers can be extended by PolIV. Exhibits no 3'-5' exonuclease (proofreading) activity. May be involved in translesional synthesis, in conjunction with the beta clamp from PolIII.</text>
</comment>
<dbReference type="GO" id="GO:0005829">
    <property type="term" value="C:cytosol"/>
    <property type="evidence" value="ECO:0007669"/>
    <property type="project" value="TreeGrafter"/>
</dbReference>
<organism evidence="18 19">
    <name type="scientific">Persicitalea jodogahamensis</name>
    <dbReference type="NCBI Taxonomy" id="402147"/>
    <lineage>
        <taxon>Bacteria</taxon>
        <taxon>Pseudomonadati</taxon>
        <taxon>Bacteroidota</taxon>
        <taxon>Cytophagia</taxon>
        <taxon>Cytophagales</taxon>
        <taxon>Spirosomataceae</taxon>
        <taxon>Persicitalea</taxon>
    </lineage>
</organism>
<evidence type="ECO:0000256" key="2">
    <source>
        <dbReference type="ARBA" id="ARBA00010945"/>
    </source>
</evidence>
<dbReference type="PROSITE" id="PS50173">
    <property type="entry name" value="UMUC"/>
    <property type="match status" value="1"/>
</dbReference>
<evidence type="ECO:0000256" key="12">
    <source>
        <dbReference type="ARBA" id="ARBA00022932"/>
    </source>
</evidence>
<keyword evidence="4 16" id="KW-0515">Mutator protein</keyword>
<dbReference type="InterPro" id="IPR022880">
    <property type="entry name" value="DNApol_IV"/>
</dbReference>
<dbReference type="InterPro" id="IPR050116">
    <property type="entry name" value="DNA_polymerase-Y"/>
</dbReference>
<evidence type="ECO:0000256" key="16">
    <source>
        <dbReference type="HAMAP-Rule" id="MF_01113"/>
    </source>
</evidence>
<dbReference type="GO" id="GO:0006281">
    <property type="term" value="P:DNA repair"/>
    <property type="evidence" value="ECO:0007669"/>
    <property type="project" value="UniProtKB-UniRule"/>
</dbReference>
<comment type="subcellular location">
    <subcellularLocation>
        <location evidence="1 16">Cytoplasm</location>
    </subcellularLocation>
</comment>
<reference evidence="18 19" key="1">
    <citation type="journal article" date="2014" name="Int. J. Syst. Evol. Microbiol.">
        <title>Complete genome sequence of Corynebacterium casei LMG S-19264T (=DSM 44701T), isolated from a smear-ripened cheese.</title>
        <authorList>
            <consortium name="US DOE Joint Genome Institute (JGI-PGF)"/>
            <person name="Walter F."/>
            <person name="Albersmeier A."/>
            <person name="Kalinowski J."/>
            <person name="Ruckert C."/>
        </authorList>
    </citation>
    <scope>NUCLEOTIDE SEQUENCE [LARGE SCALE GENOMIC DNA]</scope>
    <source>
        <strain evidence="18 19">KCTC 12866</strain>
    </source>
</reference>
<dbReference type="GO" id="GO:0006261">
    <property type="term" value="P:DNA-templated DNA replication"/>
    <property type="evidence" value="ECO:0007669"/>
    <property type="project" value="UniProtKB-UniRule"/>
</dbReference>
<keyword evidence="8 16" id="KW-0235">DNA replication</keyword>
<dbReference type="Gene3D" id="3.30.1490.100">
    <property type="entry name" value="DNA polymerase, Y-family, little finger domain"/>
    <property type="match status" value="1"/>
</dbReference>
<feature type="site" description="Substrate discrimination" evidence="16">
    <location>
        <position position="15"/>
    </location>
</feature>
<evidence type="ECO:0000256" key="3">
    <source>
        <dbReference type="ARBA" id="ARBA00011245"/>
    </source>
</evidence>
<evidence type="ECO:0000259" key="17">
    <source>
        <dbReference type="PROSITE" id="PS50173"/>
    </source>
</evidence>
<keyword evidence="9 16" id="KW-0479">Metal-binding</keyword>
<dbReference type="InterPro" id="IPR043502">
    <property type="entry name" value="DNA/RNA_pol_sf"/>
</dbReference>
<dbReference type="InterPro" id="IPR024728">
    <property type="entry name" value="PolY_HhH_motif"/>
</dbReference>
<protein>
    <recommendedName>
        <fullName evidence="16">DNA polymerase IV</fullName>
        <shortName evidence="16">Pol IV</shortName>
        <ecNumber evidence="16">2.7.7.7</ecNumber>
    </recommendedName>
</protein>
<keyword evidence="14 16" id="KW-0234">DNA repair</keyword>
<dbReference type="GO" id="GO:0003887">
    <property type="term" value="F:DNA-directed DNA polymerase activity"/>
    <property type="evidence" value="ECO:0007669"/>
    <property type="project" value="UniProtKB-UniRule"/>
</dbReference>
<comment type="cofactor">
    <cofactor evidence="16">
        <name>Mg(2+)</name>
        <dbReference type="ChEBI" id="CHEBI:18420"/>
    </cofactor>
    <text evidence="16">Binds 2 magnesium ions per subunit.</text>
</comment>
<keyword evidence="13 16" id="KW-0238">DNA-binding</keyword>
<dbReference type="InterPro" id="IPR043128">
    <property type="entry name" value="Rev_trsase/Diguanyl_cyclase"/>
</dbReference>
<evidence type="ECO:0000256" key="1">
    <source>
        <dbReference type="ARBA" id="ARBA00004496"/>
    </source>
</evidence>
<keyword evidence="5 16" id="KW-0963">Cytoplasm</keyword>
<dbReference type="RefSeq" id="WP_189563989.1">
    <property type="nucleotide sequence ID" value="NZ_BMXF01000001.1"/>
</dbReference>
<evidence type="ECO:0000256" key="4">
    <source>
        <dbReference type="ARBA" id="ARBA00022457"/>
    </source>
</evidence>
<evidence type="ECO:0000256" key="9">
    <source>
        <dbReference type="ARBA" id="ARBA00022723"/>
    </source>
</evidence>
<name>A0A8J3G9M5_9BACT</name>
<evidence type="ECO:0000256" key="8">
    <source>
        <dbReference type="ARBA" id="ARBA00022705"/>
    </source>
</evidence>
<dbReference type="Pfam" id="PF00817">
    <property type="entry name" value="IMS"/>
    <property type="match status" value="1"/>
</dbReference>
<comment type="subunit">
    <text evidence="3 16">Monomer.</text>
</comment>
<evidence type="ECO:0000256" key="14">
    <source>
        <dbReference type="ARBA" id="ARBA00023204"/>
    </source>
</evidence>
<comment type="catalytic activity">
    <reaction evidence="15 16">
        <text>DNA(n) + a 2'-deoxyribonucleoside 5'-triphosphate = DNA(n+1) + diphosphate</text>
        <dbReference type="Rhea" id="RHEA:22508"/>
        <dbReference type="Rhea" id="RHEA-COMP:17339"/>
        <dbReference type="Rhea" id="RHEA-COMP:17340"/>
        <dbReference type="ChEBI" id="CHEBI:33019"/>
        <dbReference type="ChEBI" id="CHEBI:61560"/>
        <dbReference type="ChEBI" id="CHEBI:173112"/>
        <dbReference type="EC" id="2.7.7.7"/>
    </reaction>
</comment>
<dbReference type="EMBL" id="BMXF01000001">
    <property type="protein sequence ID" value="GHB64600.1"/>
    <property type="molecule type" value="Genomic_DNA"/>
</dbReference>
<evidence type="ECO:0000256" key="6">
    <source>
        <dbReference type="ARBA" id="ARBA00022679"/>
    </source>
</evidence>
<sequence>MPNRKIIHIDMDAFFASVEQRDHPELRGKPVAVGGGGDRGVVAAASYEARKYGVRSAMASRTAKQKCPHLIFVKSRFDVYKQVSAQIRAIFAEYTPLIEPLSLDEAYLDVTENLKGMKSATLIANEIRQRIRQTTRLTASAGVSYNKFLAKLASDHRKPDGIFVIKPEEGEAFVAQLAIERFHGIGRVTAQKMHSLGIQSGADLRQRTEDFLRQNFGKSGGYYYRIARAQDDRPVEPDRIRKSVGSENTFAHDLDTLAEMQSGLIPLIEDVWQWVERTRVYGRTVTVKIKLNDFQTLTRSRSSFLPIRERKFFENLAFELLEENFPLPLPVRLLGVSLSNLEDSQPFEGKQLTLNF</sequence>
<dbReference type="InterPro" id="IPR036775">
    <property type="entry name" value="DNA_pol_Y-fam_lit_finger_sf"/>
</dbReference>
<dbReference type="InterPro" id="IPR001126">
    <property type="entry name" value="UmuC"/>
</dbReference>
<dbReference type="AlphaFoldDB" id="A0A8J3G9M5"/>